<dbReference type="AlphaFoldDB" id="A0A4C1SZ96"/>
<name>A0A4C1SZ96_EUMVA</name>
<dbReference type="Proteomes" id="UP000299102">
    <property type="component" value="Unassembled WGS sequence"/>
</dbReference>
<evidence type="ECO:0000256" key="1">
    <source>
        <dbReference type="SAM" id="MobiDB-lite"/>
    </source>
</evidence>
<feature type="region of interest" description="Disordered" evidence="1">
    <location>
        <begin position="72"/>
        <end position="95"/>
    </location>
</feature>
<feature type="compositionally biased region" description="Polar residues" evidence="1">
    <location>
        <begin position="23"/>
        <end position="37"/>
    </location>
</feature>
<evidence type="ECO:0000313" key="2">
    <source>
        <dbReference type="EMBL" id="GBP07224.1"/>
    </source>
</evidence>
<organism evidence="2 3">
    <name type="scientific">Eumeta variegata</name>
    <name type="common">Bagworm moth</name>
    <name type="synonym">Eumeta japonica</name>
    <dbReference type="NCBI Taxonomy" id="151549"/>
    <lineage>
        <taxon>Eukaryota</taxon>
        <taxon>Metazoa</taxon>
        <taxon>Ecdysozoa</taxon>
        <taxon>Arthropoda</taxon>
        <taxon>Hexapoda</taxon>
        <taxon>Insecta</taxon>
        <taxon>Pterygota</taxon>
        <taxon>Neoptera</taxon>
        <taxon>Endopterygota</taxon>
        <taxon>Lepidoptera</taxon>
        <taxon>Glossata</taxon>
        <taxon>Ditrysia</taxon>
        <taxon>Tineoidea</taxon>
        <taxon>Psychidae</taxon>
        <taxon>Oiketicinae</taxon>
        <taxon>Eumeta</taxon>
    </lineage>
</organism>
<gene>
    <name evidence="2" type="ORF">EVAR_92111_1</name>
</gene>
<comment type="caution">
    <text evidence="2">The sequence shown here is derived from an EMBL/GenBank/DDBJ whole genome shotgun (WGS) entry which is preliminary data.</text>
</comment>
<accession>A0A4C1SZ96</accession>
<reference evidence="2 3" key="1">
    <citation type="journal article" date="2019" name="Commun. Biol.">
        <title>The bagworm genome reveals a unique fibroin gene that provides high tensile strength.</title>
        <authorList>
            <person name="Kono N."/>
            <person name="Nakamura H."/>
            <person name="Ohtoshi R."/>
            <person name="Tomita M."/>
            <person name="Numata K."/>
            <person name="Arakawa K."/>
        </authorList>
    </citation>
    <scope>NUCLEOTIDE SEQUENCE [LARGE SCALE GENOMIC DNA]</scope>
</reference>
<evidence type="ECO:0000313" key="3">
    <source>
        <dbReference type="Proteomes" id="UP000299102"/>
    </source>
</evidence>
<feature type="region of interest" description="Disordered" evidence="1">
    <location>
        <begin position="1"/>
        <end position="46"/>
    </location>
</feature>
<sequence length="95" mass="9868">MSVDRGPSTAGAPSARIHRSTDSNRMGTCSHASRTMGASSCTRSPSAASSCYAIDAESVDAIGDLTSLFINRHSCGARPPTPPGRPQTVRPPRLV</sequence>
<protein>
    <submittedName>
        <fullName evidence="2">Uncharacterized protein</fullName>
    </submittedName>
</protein>
<dbReference type="EMBL" id="BGZK01000025">
    <property type="protein sequence ID" value="GBP07224.1"/>
    <property type="molecule type" value="Genomic_DNA"/>
</dbReference>
<keyword evidence="3" id="KW-1185">Reference proteome</keyword>
<proteinExistence type="predicted"/>